<evidence type="ECO:0000313" key="1">
    <source>
        <dbReference type="EMBL" id="KAJ8882335.1"/>
    </source>
</evidence>
<gene>
    <name evidence="1" type="ORF">PR048_014137</name>
</gene>
<proteinExistence type="predicted"/>
<evidence type="ECO:0008006" key="3">
    <source>
        <dbReference type="Google" id="ProtNLM"/>
    </source>
</evidence>
<evidence type="ECO:0000313" key="2">
    <source>
        <dbReference type="Proteomes" id="UP001159363"/>
    </source>
</evidence>
<name>A0ABQ9HDI9_9NEOP</name>
<keyword evidence="2" id="KW-1185">Reference proteome</keyword>
<dbReference type="EMBL" id="JARBHB010000005">
    <property type="protein sequence ID" value="KAJ8882335.1"/>
    <property type="molecule type" value="Genomic_DNA"/>
</dbReference>
<dbReference type="Proteomes" id="UP001159363">
    <property type="component" value="Chromosome 4"/>
</dbReference>
<accession>A0ABQ9HDI9</accession>
<protein>
    <recommendedName>
        <fullName evidence="3">LAGLIDADG homing endonuclease</fullName>
    </recommendedName>
</protein>
<reference evidence="1 2" key="1">
    <citation type="submission" date="2023-02" db="EMBL/GenBank/DDBJ databases">
        <title>LHISI_Scaffold_Assembly.</title>
        <authorList>
            <person name="Stuart O.P."/>
            <person name="Cleave R."/>
            <person name="Magrath M.J.L."/>
            <person name="Mikheyev A.S."/>
        </authorList>
    </citation>
    <scope>NUCLEOTIDE SEQUENCE [LARGE SCALE GENOMIC DNA]</scope>
    <source>
        <strain evidence="1">Daus_M_001</strain>
        <tissue evidence="1">Leg muscle</tissue>
    </source>
</reference>
<organism evidence="1 2">
    <name type="scientific">Dryococelus australis</name>
    <dbReference type="NCBI Taxonomy" id="614101"/>
    <lineage>
        <taxon>Eukaryota</taxon>
        <taxon>Metazoa</taxon>
        <taxon>Ecdysozoa</taxon>
        <taxon>Arthropoda</taxon>
        <taxon>Hexapoda</taxon>
        <taxon>Insecta</taxon>
        <taxon>Pterygota</taxon>
        <taxon>Neoptera</taxon>
        <taxon>Polyneoptera</taxon>
        <taxon>Phasmatodea</taxon>
        <taxon>Verophasmatodea</taxon>
        <taxon>Anareolatae</taxon>
        <taxon>Phasmatidae</taxon>
        <taxon>Eurycanthinae</taxon>
        <taxon>Dryococelus</taxon>
    </lineage>
</organism>
<sequence>MVDTNKPNIFILSGNLGENGRRFIQNFEIYMIALKKPSGIKAAILLNLVREETVEIFKTFNLLDENRMKYKVHKMFESYFQLRKNMPYERFLLYLRNQE</sequence>
<comment type="caution">
    <text evidence="1">The sequence shown here is derived from an EMBL/GenBank/DDBJ whole genome shotgun (WGS) entry which is preliminary data.</text>
</comment>